<dbReference type="EMBL" id="GG663752">
    <property type="protein sequence ID" value="EEH51064.1"/>
    <property type="molecule type" value="Genomic_DNA"/>
</dbReference>
<dbReference type="KEGG" id="mpp:MICPUCDRAFT_54765"/>
<sequence>MRGQCLPPGDASVFAAVDIAWLYFFTKLALSREAIFESHTAILYDNVYPAQAVQQDFVYPPLEPQFIANGEFFPTTLSRYWQSPADITFLRHDTIGKPGGSLITQVFASGGPAYDWFRNESTVNDLSWPGFLPNVAQIIPPETRAGQFALNGDLHVVDKVLVPNPNAFCRAGDFEFYQGFAFSSLVTTRIDISGQPINDIVPRALAFSFCERLPCTYEIPGLYGRAGFRLSVEATVQYKSVLPLCDPWCSPSSFWWCIPCTGIYAQNVLTIGGCAPFQNEHHCGGALSIWVTDAGEVRFGFQTFIESFSLLPIFIGGGMRTVDLSVPAKGFKVHDGQVFKVLASYDGLCNCTKIYINDKLRGIADPFDIGQYVFQPFANVSDNLFESVTLGHALHSRGGVPTATTYPTAEEVLAATGGTSGTNSSGEEDVLLVADANLYIQKDWSLPAAGQFATYPSDPVLVGRNPTQLFLPWKGNVLSASVWFDNGNRQGIVYPSTCVTPPFGLPPPLRK</sequence>
<dbReference type="RefSeq" id="XP_003064730.1">
    <property type="nucleotide sequence ID" value="XM_003064684.1"/>
</dbReference>
<evidence type="ECO:0000313" key="1">
    <source>
        <dbReference type="EMBL" id="EEH51064.1"/>
    </source>
</evidence>
<dbReference type="GeneID" id="9690171"/>
<accession>C1NA54</accession>
<keyword evidence="2" id="KW-1185">Reference proteome</keyword>
<dbReference type="Proteomes" id="UP000001876">
    <property type="component" value="Unassembled WGS sequence"/>
</dbReference>
<evidence type="ECO:0000313" key="2">
    <source>
        <dbReference type="Proteomes" id="UP000001876"/>
    </source>
</evidence>
<reference evidence="1 2" key="1">
    <citation type="journal article" date="2009" name="Science">
        <title>Green evolution and dynamic adaptations revealed by genomes of the marine picoeukaryotes Micromonas.</title>
        <authorList>
            <person name="Worden A.Z."/>
            <person name="Lee J.H."/>
            <person name="Mock T."/>
            <person name="Rouze P."/>
            <person name="Simmons M.P."/>
            <person name="Aerts A.L."/>
            <person name="Allen A.E."/>
            <person name="Cuvelier M.L."/>
            <person name="Derelle E."/>
            <person name="Everett M.V."/>
            <person name="Foulon E."/>
            <person name="Grimwood J."/>
            <person name="Gundlach H."/>
            <person name="Henrissat B."/>
            <person name="Napoli C."/>
            <person name="McDonald S.M."/>
            <person name="Parker M.S."/>
            <person name="Rombauts S."/>
            <person name="Salamov A."/>
            <person name="Von Dassow P."/>
            <person name="Badger J.H."/>
            <person name="Coutinho P.M."/>
            <person name="Demir E."/>
            <person name="Dubchak I."/>
            <person name="Gentemann C."/>
            <person name="Eikrem W."/>
            <person name="Gready J.E."/>
            <person name="John U."/>
            <person name="Lanier W."/>
            <person name="Lindquist E.A."/>
            <person name="Lucas S."/>
            <person name="Mayer K.F."/>
            <person name="Moreau H."/>
            <person name="Not F."/>
            <person name="Otillar R."/>
            <person name="Panaud O."/>
            <person name="Pangilinan J."/>
            <person name="Paulsen I."/>
            <person name="Piegu B."/>
            <person name="Poliakov A."/>
            <person name="Robbens S."/>
            <person name="Schmutz J."/>
            <person name="Toulza E."/>
            <person name="Wyss T."/>
            <person name="Zelensky A."/>
            <person name="Zhou K."/>
            <person name="Armbrust E.V."/>
            <person name="Bhattacharya D."/>
            <person name="Goodenough U.W."/>
            <person name="Van de Peer Y."/>
            <person name="Grigoriev I.V."/>
        </authorList>
    </citation>
    <scope>NUCLEOTIDE SEQUENCE [LARGE SCALE GENOMIC DNA]</scope>
    <source>
        <strain evidence="1 2">CCMP1545</strain>
    </source>
</reference>
<dbReference type="OrthoDB" id="286301at2759"/>
<proteinExistence type="predicted"/>
<protein>
    <submittedName>
        <fullName evidence="1">Predicted protein</fullName>
    </submittedName>
</protein>
<organism evidence="2">
    <name type="scientific">Micromonas pusilla (strain CCMP1545)</name>
    <name type="common">Picoplanktonic green alga</name>
    <dbReference type="NCBI Taxonomy" id="564608"/>
    <lineage>
        <taxon>Eukaryota</taxon>
        <taxon>Viridiplantae</taxon>
        <taxon>Chlorophyta</taxon>
        <taxon>Mamiellophyceae</taxon>
        <taxon>Mamiellales</taxon>
        <taxon>Mamiellaceae</taxon>
        <taxon>Micromonas</taxon>
    </lineage>
</organism>
<gene>
    <name evidence="1" type="ORF">MICPUCDRAFT_54765</name>
</gene>
<name>C1NA54_MICPC</name>
<dbReference type="AlphaFoldDB" id="C1NA54"/>